<dbReference type="RefSeq" id="WP_005021422.1">
    <property type="nucleotide sequence ID" value="NZ_DS990442.1"/>
</dbReference>
<gene>
    <name evidence="1" type="ORF">HPMG_00654</name>
</gene>
<name>C5EZ82_9HELI</name>
<accession>C5EZ82</accession>
<dbReference type="EMBL" id="DS990442">
    <property type="protein sequence ID" value="EEQ63197.1"/>
    <property type="molecule type" value="Genomic_DNA"/>
</dbReference>
<protein>
    <submittedName>
        <fullName evidence="1">CRISPR-associated DxTHG motif protein</fullName>
    </submittedName>
</protein>
<organism evidence="1 2">
    <name type="scientific">Helicobacter pullorum MIT 98-5489</name>
    <dbReference type="NCBI Taxonomy" id="537972"/>
    <lineage>
        <taxon>Bacteria</taxon>
        <taxon>Pseudomonadati</taxon>
        <taxon>Campylobacterota</taxon>
        <taxon>Epsilonproteobacteria</taxon>
        <taxon>Campylobacterales</taxon>
        <taxon>Helicobacteraceae</taxon>
        <taxon>Helicobacter</taxon>
    </lineage>
</organism>
<dbReference type="InterPro" id="IPR013383">
    <property type="entry name" value="CRISPR-assoc_prot_DxTHG_CS"/>
</dbReference>
<keyword evidence="2" id="KW-1185">Reference proteome</keyword>
<dbReference type="NCBIfam" id="TIGR02549">
    <property type="entry name" value="CRISPR_DxTHG"/>
    <property type="match status" value="1"/>
</dbReference>
<sequence length="478" mass="56571">MHIILILGTSGDKSIKHTYIFQDKQQEYRNKRHNSTDFFLSLEQQYTILGTKESFEHQLKIFADHPKYSAILEHFNNQAHYIDPNDPETLFDKILETLKSLTDKTILIDITHGFRDQPLLATLAALIAKVNFQNKIQLIYARDISPTNQPPQTPKQYRYEMLDEYINIGLKSFLLTSFIQTLTIPKISIQDKLIEVLQNFSQDLHKNNFKDLFSTSLESLKTELQKDKTKALEELILQIKDITNDFETIKSKKYEYEKFYEMATLMLAKNYYLIAATYATETLPQYIKHYFSKHNILTQIDQIDEYTIHNALNQFITSDIPNNEIFNYEKASFFKDNHKDSFEKFAKILKDIRDERNNLAHIGNSNIQNNLSQHLKNFKESFLDQTPFQSCDFTDLGDTEEITQKINSYFNDKFQYTFSHTFYKMRKQASQEPLNIKKYFQHRFKKDPKAQSIIQLLKKYKTNKYLTKQQAQDFINIL</sequence>
<dbReference type="SUPFAM" id="SSF160980">
    <property type="entry name" value="SSO1389-like"/>
    <property type="match status" value="1"/>
</dbReference>
<dbReference type="Proteomes" id="UP000003953">
    <property type="component" value="Unassembled WGS sequence"/>
</dbReference>
<dbReference type="HOGENOM" id="CLU_570821_0_0_7"/>
<dbReference type="AlphaFoldDB" id="C5EZ82"/>
<evidence type="ECO:0000313" key="1">
    <source>
        <dbReference type="EMBL" id="EEQ63197.1"/>
    </source>
</evidence>
<evidence type="ECO:0000313" key="2">
    <source>
        <dbReference type="Proteomes" id="UP000003953"/>
    </source>
</evidence>
<reference evidence="2" key="1">
    <citation type="journal article" date="2014" name="Genome Announc.">
        <title>Draft genome sequences of six enterohepatic helicobacter species isolated from humans and one from rhesus macaques.</title>
        <authorList>
            <person name="Shen Z."/>
            <person name="Sheh A."/>
            <person name="Young S.K."/>
            <person name="Abouelliel A."/>
            <person name="Ward D.V."/>
            <person name="Earl A.M."/>
            <person name="Fox J.G."/>
        </authorList>
    </citation>
    <scope>NUCLEOTIDE SEQUENCE [LARGE SCALE GENOMIC DNA]</scope>
    <source>
        <strain evidence="2">MIT 98-5489</strain>
    </source>
</reference>
<proteinExistence type="predicted"/>